<gene>
    <name evidence="1" type="ORF">LTS18_007101</name>
</gene>
<name>A0ACC3DPV3_9PEZI</name>
<protein>
    <submittedName>
        <fullName evidence="1">Uncharacterized protein</fullName>
    </submittedName>
</protein>
<evidence type="ECO:0000313" key="2">
    <source>
        <dbReference type="Proteomes" id="UP001186974"/>
    </source>
</evidence>
<accession>A0ACC3DPV3</accession>
<proteinExistence type="predicted"/>
<dbReference type="Proteomes" id="UP001186974">
    <property type="component" value="Unassembled WGS sequence"/>
</dbReference>
<keyword evidence="2" id="KW-1185">Reference proteome</keyword>
<organism evidence="1 2">
    <name type="scientific">Coniosporium uncinatum</name>
    <dbReference type="NCBI Taxonomy" id="93489"/>
    <lineage>
        <taxon>Eukaryota</taxon>
        <taxon>Fungi</taxon>
        <taxon>Dikarya</taxon>
        <taxon>Ascomycota</taxon>
        <taxon>Pezizomycotina</taxon>
        <taxon>Dothideomycetes</taxon>
        <taxon>Dothideomycetes incertae sedis</taxon>
        <taxon>Coniosporium</taxon>
    </lineage>
</organism>
<comment type="caution">
    <text evidence="1">The sequence shown here is derived from an EMBL/GenBank/DDBJ whole genome shotgun (WGS) entry which is preliminary data.</text>
</comment>
<evidence type="ECO:0000313" key="1">
    <source>
        <dbReference type="EMBL" id="KAK3078597.1"/>
    </source>
</evidence>
<dbReference type="EMBL" id="JAWDJW010001760">
    <property type="protein sequence ID" value="KAK3078597.1"/>
    <property type="molecule type" value="Genomic_DNA"/>
</dbReference>
<sequence length="159" mass="16386">MRNFIGTAAISFAAITNLALAVPSPADNALEQRSGKGGVFWCLNANWKGPCDYESLPLGSCKNFIGSSVNAISSIGPARGIQCRVFTAKNCSAGAGDAWMSWPGFSDLGSSHRVLNKNLESIWCRAEPSVPEVTAIVPIPVSTAAGGLLVAGGATPAPH</sequence>
<reference evidence="1" key="1">
    <citation type="submission" date="2024-09" db="EMBL/GenBank/DDBJ databases">
        <title>Black Yeasts Isolated from many extreme environments.</title>
        <authorList>
            <person name="Coleine C."/>
            <person name="Stajich J.E."/>
            <person name="Selbmann L."/>
        </authorList>
    </citation>
    <scope>NUCLEOTIDE SEQUENCE</scope>
    <source>
        <strain evidence="1">CCFEE 5737</strain>
    </source>
</reference>